<evidence type="ECO:0000313" key="2">
    <source>
        <dbReference type="EMBL" id="EPS57238.1"/>
    </source>
</evidence>
<reference evidence="2 3" key="1">
    <citation type="journal article" date="2013" name="BMC Genomics">
        <title>The miniature genome of a carnivorous plant Genlisea aurea contains a low number of genes and short non-coding sequences.</title>
        <authorList>
            <person name="Leushkin E.V."/>
            <person name="Sutormin R.A."/>
            <person name="Nabieva E.R."/>
            <person name="Penin A.A."/>
            <person name="Kondrashov A.S."/>
            <person name="Logacheva M.D."/>
        </authorList>
    </citation>
    <scope>NUCLEOTIDE SEQUENCE [LARGE SCALE GENOMIC DNA]</scope>
</reference>
<dbReference type="EMBL" id="AUSU01010463">
    <property type="protein sequence ID" value="EPS57238.1"/>
    <property type="molecule type" value="Genomic_DNA"/>
</dbReference>
<feature type="non-terminal residue" evidence="2">
    <location>
        <position position="1"/>
    </location>
</feature>
<feature type="region of interest" description="Disordered" evidence="1">
    <location>
        <begin position="1"/>
        <end position="52"/>
    </location>
</feature>
<evidence type="ECO:0000256" key="1">
    <source>
        <dbReference type="SAM" id="MobiDB-lite"/>
    </source>
</evidence>
<dbReference type="OrthoDB" id="696797at2759"/>
<protein>
    <recommendedName>
        <fullName evidence="4">Protodermal factor 1</fullName>
    </recommendedName>
</protein>
<dbReference type="PANTHER" id="PTHR33210">
    <property type="entry name" value="PROTODERMAL FACTOR 1"/>
    <property type="match status" value="1"/>
</dbReference>
<keyword evidence="3" id="KW-1185">Reference proteome</keyword>
<name>S8D3G1_9LAMI</name>
<dbReference type="InterPro" id="IPR039923">
    <property type="entry name" value="Protodermal_1"/>
</dbReference>
<evidence type="ECO:0000313" key="3">
    <source>
        <dbReference type="Proteomes" id="UP000015453"/>
    </source>
</evidence>
<proteinExistence type="predicted"/>
<organism evidence="2 3">
    <name type="scientific">Genlisea aurea</name>
    <dbReference type="NCBI Taxonomy" id="192259"/>
    <lineage>
        <taxon>Eukaryota</taxon>
        <taxon>Viridiplantae</taxon>
        <taxon>Streptophyta</taxon>
        <taxon>Embryophyta</taxon>
        <taxon>Tracheophyta</taxon>
        <taxon>Spermatophyta</taxon>
        <taxon>Magnoliopsida</taxon>
        <taxon>eudicotyledons</taxon>
        <taxon>Gunneridae</taxon>
        <taxon>Pentapetalae</taxon>
        <taxon>asterids</taxon>
        <taxon>lamiids</taxon>
        <taxon>Lamiales</taxon>
        <taxon>Lentibulariaceae</taxon>
        <taxon>Genlisea</taxon>
    </lineage>
</organism>
<gene>
    <name evidence="2" type="ORF">M569_17582</name>
</gene>
<comment type="caution">
    <text evidence="2">The sequence shown here is derived from an EMBL/GenBank/DDBJ whole genome shotgun (WGS) entry which is preliminary data.</text>
</comment>
<sequence>NPPKSVGGGSHGTPKPSYKPPSGCGTTPPVHRSPSYHRPVTPITVKPPLHTYRAPPTAPPVVTPGTPPPFGFDPHSPPFTCIFWRNHPTLVWGLLGGWWGTLGNAFGISSVPGFGSHANVLQALSNTREDGYGELYREGTAALLNAVARTRFFPYSANEVRDGFVAALASEKDAAAQAQLFKLANEGRN</sequence>
<feature type="non-terminal residue" evidence="2">
    <location>
        <position position="189"/>
    </location>
</feature>
<dbReference type="PANTHER" id="PTHR33210:SF18">
    <property type="entry name" value="PROTODERMAL FACTOR 1"/>
    <property type="match status" value="1"/>
</dbReference>
<evidence type="ECO:0008006" key="4">
    <source>
        <dbReference type="Google" id="ProtNLM"/>
    </source>
</evidence>
<dbReference type="AlphaFoldDB" id="S8D3G1"/>
<accession>S8D3G1</accession>
<dbReference type="Proteomes" id="UP000015453">
    <property type="component" value="Unassembled WGS sequence"/>
</dbReference>
<feature type="compositionally biased region" description="Gly residues" evidence="1">
    <location>
        <begin position="1"/>
        <end position="11"/>
    </location>
</feature>